<gene>
    <name evidence="1" type="ORF">LEP1GSC188_1019</name>
</gene>
<dbReference type="AlphaFoldDB" id="M3GUZ8"/>
<organism evidence="1 2">
    <name type="scientific">Leptospira weilii serovar Topaz str. LT2116</name>
    <dbReference type="NCBI Taxonomy" id="1088540"/>
    <lineage>
        <taxon>Bacteria</taxon>
        <taxon>Pseudomonadati</taxon>
        <taxon>Spirochaetota</taxon>
        <taxon>Spirochaetia</taxon>
        <taxon>Leptospirales</taxon>
        <taxon>Leptospiraceae</taxon>
        <taxon>Leptospira</taxon>
    </lineage>
</organism>
<name>M3GUZ8_9LEPT</name>
<proteinExistence type="predicted"/>
<accession>M3GUZ8</accession>
<evidence type="ECO:0000313" key="2">
    <source>
        <dbReference type="Proteomes" id="UP000011770"/>
    </source>
</evidence>
<protein>
    <submittedName>
        <fullName evidence="1">Uncharacterized protein</fullName>
    </submittedName>
</protein>
<dbReference type="EMBL" id="AHOR02000058">
    <property type="protein sequence ID" value="EMF80365.1"/>
    <property type="molecule type" value="Genomic_DNA"/>
</dbReference>
<reference evidence="1 2" key="1">
    <citation type="submission" date="2013-01" db="EMBL/GenBank/DDBJ databases">
        <authorList>
            <person name="Harkins D.M."/>
            <person name="Durkin A.S."/>
            <person name="Brinkac L.M."/>
            <person name="Haft D.H."/>
            <person name="Selengut J.D."/>
            <person name="Sanka R."/>
            <person name="DePew J."/>
            <person name="Purushe J."/>
            <person name="Tulsiani S.M."/>
            <person name="Graham G.C."/>
            <person name="Burns M.-A."/>
            <person name="Dohnt M.F."/>
            <person name="Smythe L.D."/>
            <person name="McKay D.B."/>
            <person name="Craig S.B."/>
            <person name="Vinetz J.M."/>
            <person name="Sutton G.G."/>
            <person name="Nierman W.C."/>
            <person name="Fouts D.E."/>
        </authorList>
    </citation>
    <scope>NUCLEOTIDE SEQUENCE [LARGE SCALE GENOMIC DNA]</scope>
    <source>
        <strain evidence="1 2">LT2116</strain>
    </source>
</reference>
<comment type="caution">
    <text evidence="1">The sequence shown here is derived from an EMBL/GenBank/DDBJ whole genome shotgun (WGS) entry which is preliminary data.</text>
</comment>
<evidence type="ECO:0000313" key="1">
    <source>
        <dbReference type="EMBL" id="EMF80365.1"/>
    </source>
</evidence>
<dbReference type="Proteomes" id="UP000011770">
    <property type="component" value="Unassembled WGS sequence"/>
</dbReference>
<sequence length="50" mass="5965">MIYKETFYETKEFPYSKNKNIAIFGVFPFLRTENFQNLIPNLDCKSSHSL</sequence>